<accession>A0A0D7AMH3</accession>
<dbReference type="OrthoDB" id="10265310at2759"/>
<dbReference type="PANTHER" id="PTHR11215">
    <property type="entry name" value="METAL DEPENDENT HYDROLASE - RELATED"/>
    <property type="match status" value="1"/>
</dbReference>
<reference evidence="2 3" key="1">
    <citation type="journal article" date="2015" name="Fungal Genet. Biol.">
        <title>Evolution of novel wood decay mechanisms in Agaricales revealed by the genome sequences of Fistulina hepatica and Cylindrobasidium torrendii.</title>
        <authorList>
            <person name="Floudas D."/>
            <person name="Held B.W."/>
            <person name="Riley R."/>
            <person name="Nagy L.G."/>
            <person name="Koehler G."/>
            <person name="Ransdell A.S."/>
            <person name="Younus H."/>
            <person name="Chow J."/>
            <person name="Chiniquy J."/>
            <person name="Lipzen A."/>
            <person name="Tritt A."/>
            <person name="Sun H."/>
            <person name="Haridas S."/>
            <person name="LaButti K."/>
            <person name="Ohm R.A."/>
            <person name="Kues U."/>
            <person name="Blanchette R.A."/>
            <person name="Grigoriev I.V."/>
            <person name="Minto R.E."/>
            <person name="Hibbett D.S."/>
        </authorList>
    </citation>
    <scope>NUCLEOTIDE SEQUENCE [LARGE SCALE GENOMIC DNA]</scope>
    <source>
        <strain evidence="2 3">ATCC 64428</strain>
    </source>
</reference>
<dbReference type="InterPro" id="IPR003226">
    <property type="entry name" value="MYG1_exonuclease"/>
</dbReference>
<comment type="similarity">
    <text evidence="1">Belongs to the MYG1 family.</text>
</comment>
<keyword evidence="2" id="KW-0378">Hydrolase</keyword>
<proteinExistence type="inferred from homology"/>
<evidence type="ECO:0000313" key="2">
    <source>
        <dbReference type="EMBL" id="KIY52762.1"/>
    </source>
</evidence>
<gene>
    <name evidence="2" type="ORF">FISHEDRAFT_63707</name>
</gene>
<organism evidence="2 3">
    <name type="scientific">Fistulina hepatica ATCC 64428</name>
    <dbReference type="NCBI Taxonomy" id="1128425"/>
    <lineage>
        <taxon>Eukaryota</taxon>
        <taxon>Fungi</taxon>
        <taxon>Dikarya</taxon>
        <taxon>Basidiomycota</taxon>
        <taxon>Agaricomycotina</taxon>
        <taxon>Agaricomycetes</taxon>
        <taxon>Agaricomycetidae</taxon>
        <taxon>Agaricales</taxon>
        <taxon>Fistulinaceae</taxon>
        <taxon>Fistulina</taxon>
    </lineage>
</organism>
<dbReference type="PANTHER" id="PTHR11215:SF1">
    <property type="entry name" value="MYG1 EXONUCLEASE"/>
    <property type="match status" value="1"/>
</dbReference>
<dbReference type="Pfam" id="PF03690">
    <property type="entry name" value="MYG1_exonuc"/>
    <property type="match status" value="1"/>
</dbReference>
<dbReference type="AlphaFoldDB" id="A0A0D7AMH3"/>
<dbReference type="GO" id="GO:0005737">
    <property type="term" value="C:cytoplasm"/>
    <property type="evidence" value="ECO:0007669"/>
    <property type="project" value="TreeGrafter"/>
</dbReference>
<keyword evidence="3" id="KW-1185">Reference proteome</keyword>
<dbReference type="EMBL" id="KN881630">
    <property type="protein sequence ID" value="KIY52762.1"/>
    <property type="molecule type" value="Genomic_DNA"/>
</dbReference>
<protein>
    <submittedName>
        <fullName evidence="2">Metal-dependent protein hydrolase</fullName>
    </submittedName>
</protein>
<evidence type="ECO:0000313" key="3">
    <source>
        <dbReference type="Proteomes" id="UP000054144"/>
    </source>
</evidence>
<sequence>MGTHSGTFHCDEALAVYMLRQTSTYKDSPVKRTRDPAILETCDIVVDVGGVYDESKQRFDHHQRGFTEVLGHGFNTKLSSAGLVYKHFGKELISLKTQLPVDHPNVHTLWLKLYENFIESIDGIDNGIDAYTGTRNYKIRTDLSSRVSRCNPSWREPSDAASMDARFEKASGLTGEEFSAQLSGYADDWLPAREIVIKSIEKSKKIDPTGRIVVFDQFVPWKEHVMTYEEENNLGKQFLYGLFQDDSSKQWRVTCVPQSHDGFANRKPLPEAWRGFRDEELSKISDIPGCVFVHIAGFTGGNRTYEGALAMAKYAAES</sequence>
<dbReference type="Proteomes" id="UP000054144">
    <property type="component" value="Unassembled WGS sequence"/>
</dbReference>
<evidence type="ECO:0000256" key="1">
    <source>
        <dbReference type="ARBA" id="ARBA00010105"/>
    </source>
</evidence>
<dbReference type="GO" id="GO:0016787">
    <property type="term" value="F:hydrolase activity"/>
    <property type="evidence" value="ECO:0007669"/>
    <property type="project" value="UniProtKB-KW"/>
</dbReference>
<dbReference type="GO" id="GO:0005634">
    <property type="term" value="C:nucleus"/>
    <property type="evidence" value="ECO:0007669"/>
    <property type="project" value="TreeGrafter"/>
</dbReference>
<name>A0A0D7AMH3_9AGAR</name>